<dbReference type="OrthoDB" id="1253616at2"/>
<feature type="transmembrane region" description="Helical" evidence="1">
    <location>
        <begin position="27"/>
        <end position="47"/>
    </location>
</feature>
<dbReference type="RefSeq" id="WP_108779026.1">
    <property type="nucleotide sequence ID" value="NZ_CP029186.1"/>
</dbReference>
<reference evidence="2 3" key="1">
    <citation type="submission" date="2018-04" db="EMBL/GenBank/DDBJ databases">
        <title>Genome sequencing of Flavobacterium sp. HYN0059.</title>
        <authorList>
            <person name="Yi H."/>
            <person name="Baek C."/>
        </authorList>
    </citation>
    <scope>NUCLEOTIDE SEQUENCE [LARGE SCALE GENOMIC DNA]</scope>
    <source>
        <strain evidence="2 3">HYN0059</strain>
    </source>
</reference>
<proteinExistence type="predicted"/>
<sequence length="193" mass="22317">MLSTEDLVTPAATLPLTVGDSMTSSDIIALFATLISIFAFAITFLSYRRERSKSNQDLVFQEKIAAYKDLSRHANILFESFFDLVEDLQDHDGTKKQWTKHLEKECRAYDDQVTKFQEVIFESIPILPEKVYRELIEFGLESRHFITSAFNGDSLLTINAHDKLEKSLRNIIKLMRKDLNVDKVNINLKKRLK</sequence>
<evidence type="ECO:0000256" key="1">
    <source>
        <dbReference type="SAM" id="Phobius"/>
    </source>
</evidence>
<keyword evidence="1" id="KW-0812">Transmembrane</keyword>
<dbReference type="Proteomes" id="UP000244929">
    <property type="component" value="Chromosome"/>
</dbReference>
<accession>A0A2S1R0S7</accession>
<evidence type="ECO:0000313" key="3">
    <source>
        <dbReference type="Proteomes" id="UP000244929"/>
    </source>
</evidence>
<name>A0A2S1R0S7_9FLAO</name>
<keyword evidence="1" id="KW-1133">Transmembrane helix</keyword>
<evidence type="ECO:0000313" key="2">
    <source>
        <dbReference type="EMBL" id="AWH86303.1"/>
    </source>
</evidence>
<gene>
    <name evidence="2" type="ORF">HYN59_14830</name>
</gene>
<dbReference type="KEGG" id="falb:HYN59_14830"/>
<protein>
    <recommendedName>
        <fullName evidence="4">DUF4760 domain-containing protein</fullName>
    </recommendedName>
</protein>
<dbReference type="AlphaFoldDB" id="A0A2S1R0S7"/>
<dbReference type="EMBL" id="CP029186">
    <property type="protein sequence ID" value="AWH86303.1"/>
    <property type="molecule type" value="Genomic_DNA"/>
</dbReference>
<organism evidence="2 3">
    <name type="scientific">Flavobacterium album</name>
    <dbReference type="NCBI Taxonomy" id="2175091"/>
    <lineage>
        <taxon>Bacteria</taxon>
        <taxon>Pseudomonadati</taxon>
        <taxon>Bacteroidota</taxon>
        <taxon>Flavobacteriia</taxon>
        <taxon>Flavobacteriales</taxon>
        <taxon>Flavobacteriaceae</taxon>
        <taxon>Flavobacterium</taxon>
    </lineage>
</organism>
<evidence type="ECO:0008006" key="4">
    <source>
        <dbReference type="Google" id="ProtNLM"/>
    </source>
</evidence>
<keyword evidence="3" id="KW-1185">Reference proteome</keyword>
<keyword evidence="1" id="KW-0472">Membrane</keyword>